<accession>A0A0S4JE32</accession>
<evidence type="ECO:0000256" key="1">
    <source>
        <dbReference type="SAM" id="Coils"/>
    </source>
</evidence>
<gene>
    <name evidence="3" type="ORF">BSAL_14810</name>
</gene>
<evidence type="ECO:0000313" key="4">
    <source>
        <dbReference type="Proteomes" id="UP000051952"/>
    </source>
</evidence>
<sequence>MYSSSPGISSRSSASRVRHLMTTPNMSHVDPTPSRIEFDVDRTTNVAATSWPMGPNSIVRDDMLGRGAQRLHNDPVQPPQAWEEERNELVLKLASMESTKEKEVDHLRVRVAQLTKRVAELEASLATVHRALEEEAATAIGLQRNTDAMRSRFVLTRWREKLTVRRLRRESQANATLTSAINMMREEERSELVLKLASMESTKEKEVDHLRVRVAQLTKRVAELEASLATVHRALEEEAATAIGLQRNTDAMRSRFVLTRWREKLTVRRLRRESQANATLTSAINDALTILPTAAGGNSAPLMRKALEELAWCERQWADQRLDHLRQSSQAFRGLAQRQSSTSLSPTTIASSPRSPSFASGDGADASLADQQALASTISSARVLLERADGIAAAKFQVLLQSFQSYARCDKVQKLLEEGARRAATILAPSATTPHAPPVMTSSLAEDPETPPSTRRPQPAPMPSLELDEEKHVLLRSMRYDVLRDTIHSIVTVVILPPALQMLEDAVQHHPVLAKLMEGLDELLMQHPLSLQVERCLQTCFSKHFRLHGNVDAAGGKLVDGKRLPHGAHVATATFVVEEPPTMGGRGAPRLDAASARQVLHSQPLPSSDDATLTRKQATPVQTKRALRWDLVHSILEDPTAPSLHPRSTSTPRVTQALRRHTTEVLEPHSSGGEQMEDSTMGRLEHARRSLRQSHRSSAL</sequence>
<proteinExistence type="predicted"/>
<name>A0A0S4JE32_BODSA</name>
<dbReference type="Proteomes" id="UP000051952">
    <property type="component" value="Unassembled WGS sequence"/>
</dbReference>
<feature type="region of interest" description="Disordered" evidence="2">
    <location>
        <begin position="663"/>
        <end position="700"/>
    </location>
</feature>
<keyword evidence="1" id="KW-0175">Coiled coil</keyword>
<keyword evidence="4" id="KW-1185">Reference proteome</keyword>
<evidence type="ECO:0000313" key="3">
    <source>
        <dbReference type="EMBL" id="CUG88299.1"/>
    </source>
</evidence>
<dbReference type="EMBL" id="CYKH01001630">
    <property type="protein sequence ID" value="CUG88299.1"/>
    <property type="molecule type" value="Genomic_DNA"/>
</dbReference>
<feature type="compositionally biased region" description="Basic residues" evidence="2">
    <location>
        <begin position="689"/>
        <end position="700"/>
    </location>
</feature>
<feature type="region of interest" description="Disordered" evidence="2">
    <location>
        <begin position="429"/>
        <end position="466"/>
    </location>
</feature>
<evidence type="ECO:0000256" key="2">
    <source>
        <dbReference type="SAM" id="MobiDB-lite"/>
    </source>
</evidence>
<feature type="region of interest" description="Disordered" evidence="2">
    <location>
        <begin position="334"/>
        <end position="364"/>
    </location>
</feature>
<dbReference type="AlphaFoldDB" id="A0A0S4JE32"/>
<feature type="coiled-coil region" evidence="1">
    <location>
        <begin position="104"/>
        <end position="131"/>
    </location>
</feature>
<feature type="compositionally biased region" description="Polar residues" evidence="2">
    <location>
        <begin position="334"/>
        <end position="358"/>
    </location>
</feature>
<protein>
    <submittedName>
        <fullName evidence="3">Uncharacterized protein</fullName>
    </submittedName>
</protein>
<organism evidence="3 4">
    <name type="scientific">Bodo saltans</name>
    <name type="common">Flagellated protozoan</name>
    <dbReference type="NCBI Taxonomy" id="75058"/>
    <lineage>
        <taxon>Eukaryota</taxon>
        <taxon>Discoba</taxon>
        <taxon>Euglenozoa</taxon>
        <taxon>Kinetoplastea</taxon>
        <taxon>Metakinetoplastina</taxon>
        <taxon>Eubodonida</taxon>
        <taxon>Bodonidae</taxon>
        <taxon>Bodo</taxon>
    </lineage>
</organism>
<reference evidence="4" key="1">
    <citation type="submission" date="2015-09" db="EMBL/GenBank/DDBJ databases">
        <authorList>
            <consortium name="Pathogen Informatics"/>
        </authorList>
    </citation>
    <scope>NUCLEOTIDE SEQUENCE [LARGE SCALE GENOMIC DNA]</scope>
    <source>
        <strain evidence="4">Lake Konstanz</strain>
    </source>
</reference>
<feature type="coiled-coil region" evidence="1">
    <location>
        <begin position="207"/>
        <end position="234"/>
    </location>
</feature>